<feature type="region of interest" description="Disordered" evidence="2">
    <location>
        <begin position="237"/>
        <end position="292"/>
    </location>
</feature>
<dbReference type="InterPro" id="IPR002105">
    <property type="entry name" value="Dockerin_1_rpt"/>
</dbReference>
<name>A0A0D3KPZ0_EMIH1</name>
<reference evidence="4" key="1">
    <citation type="journal article" date="2013" name="Nature">
        <title>Pan genome of the phytoplankton Emiliania underpins its global distribution.</title>
        <authorList>
            <person name="Read B.A."/>
            <person name="Kegel J."/>
            <person name="Klute M.J."/>
            <person name="Kuo A."/>
            <person name="Lefebvre S.C."/>
            <person name="Maumus F."/>
            <person name="Mayer C."/>
            <person name="Miller J."/>
            <person name="Monier A."/>
            <person name="Salamov A."/>
            <person name="Young J."/>
            <person name="Aguilar M."/>
            <person name="Claverie J.M."/>
            <person name="Frickenhaus S."/>
            <person name="Gonzalez K."/>
            <person name="Herman E.K."/>
            <person name="Lin Y.C."/>
            <person name="Napier J."/>
            <person name="Ogata H."/>
            <person name="Sarno A.F."/>
            <person name="Shmutz J."/>
            <person name="Schroeder D."/>
            <person name="de Vargas C."/>
            <person name="Verret F."/>
            <person name="von Dassow P."/>
            <person name="Valentin K."/>
            <person name="Van de Peer Y."/>
            <person name="Wheeler G."/>
            <person name="Dacks J.B."/>
            <person name="Delwiche C.F."/>
            <person name="Dyhrman S.T."/>
            <person name="Glockner G."/>
            <person name="John U."/>
            <person name="Richards T."/>
            <person name="Worden A.Z."/>
            <person name="Zhang X."/>
            <person name="Grigoriev I.V."/>
            <person name="Allen A.E."/>
            <person name="Bidle K."/>
            <person name="Borodovsky M."/>
            <person name="Bowler C."/>
            <person name="Brownlee C."/>
            <person name="Cock J.M."/>
            <person name="Elias M."/>
            <person name="Gladyshev V.N."/>
            <person name="Groth M."/>
            <person name="Guda C."/>
            <person name="Hadaegh A."/>
            <person name="Iglesias-Rodriguez M.D."/>
            <person name="Jenkins J."/>
            <person name="Jones B.M."/>
            <person name="Lawson T."/>
            <person name="Leese F."/>
            <person name="Lindquist E."/>
            <person name="Lobanov A."/>
            <person name="Lomsadze A."/>
            <person name="Malik S.B."/>
            <person name="Marsh M.E."/>
            <person name="Mackinder L."/>
            <person name="Mock T."/>
            <person name="Mueller-Roeber B."/>
            <person name="Pagarete A."/>
            <person name="Parker M."/>
            <person name="Probert I."/>
            <person name="Quesneville H."/>
            <person name="Raines C."/>
            <person name="Rensing S.A."/>
            <person name="Riano-Pachon D.M."/>
            <person name="Richier S."/>
            <person name="Rokitta S."/>
            <person name="Shiraiwa Y."/>
            <person name="Soanes D.M."/>
            <person name="van der Giezen M."/>
            <person name="Wahlund T.M."/>
            <person name="Williams B."/>
            <person name="Wilson W."/>
            <person name="Wolfe G."/>
            <person name="Wurch L.L."/>
        </authorList>
    </citation>
    <scope>NUCLEOTIDE SEQUENCE</scope>
</reference>
<dbReference type="Gene3D" id="1.10.1330.10">
    <property type="entry name" value="Dockerin domain"/>
    <property type="match status" value="1"/>
</dbReference>
<feature type="compositionally biased region" description="Low complexity" evidence="2">
    <location>
        <begin position="1905"/>
        <end position="1914"/>
    </location>
</feature>
<dbReference type="Proteomes" id="UP000013827">
    <property type="component" value="Unassembled WGS sequence"/>
</dbReference>
<evidence type="ECO:0008006" key="5">
    <source>
        <dbReference type="Google" id="ProtNLM"/>
    </source>
</evidence>
<feature type="region of interest" description="Disordered" evidence="2">
    <location>
        <begin position="1614"/>
        <end position="1650"/>
    </location>
</feature>
<dbReference type="GO" id="GO:0004553">
    <property type="term" value="F:hydrolase activity, hydrolyzing O-glycosyl compounds"/>
    <property type="evidence" value="ECO:0007669"/>
    <property type="project" value="InterPro"/>
</dbReference>
<feature type="compositionally biased region" description="Basic residues" evidence="2">
    <location>
        <begin position="2192"/>
        <end position="2207"/>
    </location>
</feature>
<dbReference type="PANTHER" id="PTHR13037:SF24">
    <property type="entry name" value="POLYCOMB PROTEIN PCL-RELATED"/>
    <property type="match status" value="1"/>
</dbReference>
<dbReference type="InterPro" id="IPR036439">
    <property type="entry name" value="Dockerin_dom_sf"/>
</dbReference>
<feature type="compositionally biased region" description="Polar residues" evidence="2">
    <location>
        <begin position="2208"/>
        <end position="2229"/>
    </location>
</feature>
<feature type="region of interest" description="Disordered" evidence="2">
    <location>
        <begin position="1426"/>
        <end position="1462"/>
    </location>
</feature>
<evidence type="ECO:0000256" key="1">
    <source>
        <dbReference type="ARBA" id="ARBA00022581"/>
    </source>
</evidence>
<evidence type="ECO:0000313" key="3">
    <source>
        <dbReference type="EnsemblProtists" id="EOD37825"/>
    </source>
</evidence>
<dbReference type="PANTHER" id="PTHR13037">
    <property type="entry name" value="FORMIN"/>
    <property type="match status" value="1"/>
</dbReference>
<evidence type="ECO:0000256" key="2">
    <source>
        <dbReference type="SAM" id="MobiDB-lite"/>
    </source>
</evidence>
<dbReference type="PaxDb" id="2903-EOD37825"/>
<feature type="region of interest" description="Disordered" evidence="2">
    <location>
        <begin position="1682"/>
        <end position="1708"/>
    </location>
</feature>
<feature type="region of interest" description="Disordered" evidence="2">
    <location>
        <begin position="1552"/>
        <end position="1595"/>
    </location>
</feature>
<organism evidence="3 4">
    <name type="scientific">Emiliania huxleyi (strain CCMP1516)</name>
    <dbReference type="NCBI Taxonomy" id="280463"/>
    <lineage>
        <taxon>Eukaryota</taxon>
        <taxon>Haptista</taxon>
        <taxon>Haptophyta</taxon>
        <taxon>Prymnesiophyceae</taxon>
        <taxon>Isochrysidales</taxon>
        <taxon>Noelaerhabdaceae</taxon>
        <taxon>Emiliania</taxon>
    </lineage>
</organism>
<dbReference type="HOGENOM" id="CLU_230916_0_0_1"/>
<dbReference type="RefSeq" id="XP_005790254.1">
    <property type="nucleotide sequence ID" value="XM_005790197.1"/>
</dbReference>
<feature type="compositionally biased region" description="Basic and acidic residues" evidence="2">
    <location>
        <begin position="1578"/>
        <end position="1588"/>
    </location>
</feature>
<keyword evidence="1" id="KW-0945">Host-virus interaction</keyword>
<dbReference type="Gene3D" id="2.60.40.1080">
    <property type="match status" value="1"/>
</dbReference>
<feature type="compositionally biased region" description="Acidic residues" evidence="2">
    <location>
        <begin position="1869"/>
        <end position="1893"/>
    </location>
</feature>
<reference evidence="3" key="2">
    <citation type="submission" date="2024-10" db="UniProtKB">
        <authorList>
            <consortium name="EnsemblProtists"/>
        </authorList>
    </citation>
    <scope>IDENTIFICATION</scope>
</reference>
<protein>
    <recommendedName>
        <fullName evidence="5">Dockerin domain-containing protein</fullName>
    </recommendedName>
</protein>
<dbReference type="KEGG" id="ehx:EMIHUDRAFT_466973"/>
<feature type="compositionally biased region" description="Acidic residues" evidence="2">
    <location>
        <begin position="2066"/>
        <end position="2076"/>
    </location>
</feature>
<dbReference type="GeneID" id="17283095"/>
<proteinExistence type="predicted"/>
<feature type="region of interest" description="Disordered" evidence="2">
    <location>
        <begin position="2009"/>
        <end position="2085"/>
    </location>
</feature>
<feature type="compositionally biased region" description="Pro residues" evidence="2">
    <location>
        <begin position="249"/>
        <end position="279"/>
    </location>
</feature>
<dbReference type="GO" id="GO:0000272">
    <property type="term" value="P:polysaccharide catabolic process"/>
    <property type="evidence" value="ECO:0007669"/>
    <property type="project" value="InterPro"/>
</dbReference>
<sequence length="2229" mass="231750">MSGAPLSAEFPLRGWAAWSSGDCRHPSDSFQWLDFGPLPEESAGLPFAAGADGLLRITRPGSVWVRVHVDSVGGSPFRHLIVGPGQLPQRRARCAGPVGACGSCLAGFAFGDCGCVGTTHPGTSVNYQRDFGVGGGLLGVGAVPAHWAVTGGNETRHPAPVPSLRGAMQLTFVPEGGGGGPPPFDSQPCDDVCLAPHAPRTPAEADALWWWGDAPVRLGKDKSLWLETYDAGHFVFSDLAGANPDPDPDPTPNPDPTPTPTPTPTPNPNPHPTPHPTPHPNLGGFSPGAFGEVGRASSLQTRVRGDATPWYSSVVPWPAAEASSVRAALGTTTLARPQQLRVMYQLRDASGNSLVRQPASAPQVRYRDGGADRTVSCGLPDGSSGVGECVGLLSRGAFATEREVTLSLLWPDAATVALPSFASVRLQREPSWSAAGGWNAHRESVAAVAFGAVLPFEDVFLAASGRRASFDVAASRAAQTISVGKFQLVFDAAACEVTGDSGRHPNFGTWDTLPDSRAGEYGLLFMNGNDGYVARAEVFVKASQDRAGRTRDVGCAGECSYTPAAGAPSGAVSLLASHGGASDELTVQVRSPTTVRLSVDDATLSAVGCHHDAATDMYQSTRLRLTVDGSLDMTRLSTYSSSDPRIAEVVGSRVVGRGVGTATISAFGGVASTTVTVEAAVLQPSLVSRIVTSLSAEKRAQSFTSEASVGYLYTFAAYANGDVHTLEDDALNVSVLAADRVTHTLAGGRHAVGVVPDARAASCDEELMSVALTACGGSLPAAVPPLVLALPSPVALRPLAVSTAHIAPSDSFARSAALSSRPAESGRLTRALVAMSDGPDKDMLADARVTLTSSDGACVEVAPSLAEAPRWDFRAVPGGACTRAVLTATFTLGSWVKNATAALYIVRPKSLSVAAALHPPCSSSAAALYVLGCKGRVRQRAAFTASYELEADDAGYSRGGIVSLGHADVTLARANLKLLSGAVHEGVAAGGASFGVSLRGQSATHRLLISDDRLRLAESAASVAETVVTTRRVAVSATFSGRGVECTYSDWAVRGSLGTAIEDVASFSVASAYGGVLSVSADGTVTALATHWARASFSVTNACDASDVEHVSLFVNPAAGELDLGEASRAPLQAGSTLEAIAAYLLYKSAELDATAARSSWAPHAGGTFQGTLQAVAQPFDSPTSDGAYDRWSKVVYADFVKSGFTGTSWSRMNPASVALAVRGGVRSGTVGLRLEVSCGGASHFLPSAEGATELPFTTGWSEVLPYQAARRLALQPRLRRRLGAAAHGDVTGDGVTDASDLAAVVNYFKAPATVRLDLLTDDQKLWLDANRDGEYANAGDVLYAARAYAGATAYAVIEPLGCPTEAQGELSATVTSYSAAQHVLEAVEAAVELVYTRSPTSAPAPSPATPSPATPYWLGARVESGARLPPTAPPSPPGGPRSASFAMEATRGGRSLRLRPEGGWEDGARLELAYVVGRRGDSEARAIFLQSTITGQRFVPLQGCTLRFSPVQVPVSMSAPASQEPLLRHALRNAGRSGEAEPMLSAAALRSDGGRATPPRPTAGWLGKPAPQPLPKPDPHQVLRERPPLSPRSPLVAAWEEGGRTVARLFEFDGADPSAPGSSSDCPPDSAARQARGRAIRARASSSAHVGGEELLLDGRHCAHGRKEPWYWAPSAAPVQFSSRQSRGGDCEGAAGSSSGGGAAEPRREEVLATLSDAERTLREQQTLCESLAAGEKDAGIASLLLTRGRELAATRLEVCNCSVAVALGTESGGASSLHVTRAESSEVAAATAAAAAAGRAAAEAAQAADAAAARATPIYTLARYTPQTRAGGGFGGEAVSLAAAAAAAAAAAGTEAASPCPRRSLQLDDDDDDEEEEEEEEDEEEEEEEDGAGLLQEGWTLGSSFRHSSARSSSRKSRGRASSSSDRYSAVYDSYDSEAGVSLQVADAPYFDEIDDDELIAAWPANLAPPRQGEAELKLPTAGYHTPPQLSAADLRALKAEAHGAGLWTPYDMPPTPRTPSRVPSLPSPIAEGSEGRSRGPVPTAPPPSAMPYRGPAREADGLPVDEDAGESDAQEAHRRRQKFDRAVASNIFAASQRLSHRAESLGALAEGCEPQAEAALTAARACLDGEVQELRRFMRQLARLLERDPILPKREQMRWVIQAERNYSRLLSPSPQPPAGAAIGAKPPPAKRRRGLPWGRRKSKANQSGQVSVPQISQGSATPLAI</sequence>
<feature type="region of interest" description="Disordered" evidence="2">
    <location>
        <begin position="2173"/>
        <end position="2229"/>
    </location>
</feature>
<keyword evidence="4" id="KW-1185">Reference proteome</keyword>
<dbReference type="Pfam" id="PF00404">
    <property type="entry name" value="Dockerin_1"/>
    <property type="match status" value="1"/>
</dbReference>
<feature type="compositionally biased region" description="Pro residues" evidence="2">
    <location>
        <begin position="1431"/>
        <end position="1440"/>
    </location>
</feature>
<feature type="region of interest" description="Disordered" evidence="2">
    <location>
        <begin position="1855"/>
        <end position="1930"/>
    </location>
</feature>
<dbReference type="EnsemblProtists" id="EOD37825">
    <property type="protein sequence ID" value="EOD37825"/>
    <property type="gene ID" value="EMIHUDRAFT_466973"/>
</dbReference>
<accession>A0A0D3KPZ0</accession>
<feature type="compositionally biased region" description="Low complexity" evidence="2">
    <location>
        <begin position="2021"/>
        <end position="2031"/>
    </location>
</feature>
<evidence type="ECO:0000313" key="4">
    <source>
        <dbReference type="Proteomes" id="UP000013827"/>
    </source>
</evidence>